<feature type="compositionally biased region" description="Polar residues" evidence="5">
    <location>
        <begin position="441"/>
        <end position="455"/>
    </location>
</feature>
<gene>
    <name evidence="7" type="ORF">Ocin01_15931</name>
</gene>
<dbReference type="OMA" id="AFVECER"/>
<dbReference type="FunFam" id="4.10.280.10:FF:000026">
    <property type="entry name" value="Basic helix-loop-helix family, member e23"/>
    <property type="match status" value="1"/>
</dbReference>
<reference evidence="7 8" key="1">
    <citation type="journal article" date="2016" name="Genome Biol. Evol.">
        <title>Gene Family Evolution Reflects Adaptation to Soil Environmental Stressors in the Genome of the Collembolan Orchesella cincta.</title>
        <authorList>
            <person name="Faddeeva-Vakhrusheva A."/>
            <person name="Derks M.F."/>
            <person name="Anvar S.Y."/>
            <person name="Agamennone V."/>
            <person name="Suring W."/>
            <person name="Smit S."/>
            <person name="van Straalen N.M."/>
            <person name="Roelofs D."/>
        </authorList>
    </citation>
    <scope>NUCLEOTIDE SEQUENCE [LARGE SCALE GENOMIC DNA]</scope>
    <source>
        <tissue evidence="7">Mixed pool</tissue>
    </source>
</reference>
<accession>A0A1D2MCW8</accession>
<dbReference type="OrthoDB" id="10011855at2759"/>
<feature type="domain" description="BHLH" evidence="6">
    <location>
        <begin position="299"/>
        <end position="353"/>
    </location>
</feature>
<dbReference type="Gene3D" id="4.10.280.10">
    <property type="entry name" value="Helix-loop-helix DNA-binding domain"/>
    <property type="match status" value="1"/>
</dbReference>
<dbReference type="PANTHER" id="PTHR19290:SF104">
    <property type="entry name" value="GH17679P"/>
    <property type="match status" value="1"/>
</dbReference>
<feature type="compositionally biased region" description="Basic and acidic residues" evidence="5">
    <location>
        <begin position="274"/>
        <end position="283"/>
    </location>
</feature>
<evidence type="ECO:0000256" key="1">
    <source>
        <dbReference type="ARBA" id="ARBA00004123"/>
    </source>
</evidence>
<name>A0A1D2MCW8_ORCCI</name>
<organism evidence="7 8">
    <name type="scientific">Orchesella cincta</name>
    <name type="common">Springtail</name>
    <name type="synonym">Podura cincta</name>
    <dbReference type="NCBI Taxonomy" id="48709"/>
    <lineage>
        <taxon>Eukaryota</taxon>
        <taxon>Metazoa</taxon>
        <taxon>Ecdysozoa</taxon>
        <taxon>Arthropoda</taxon>
        <taxon>Hexapoda</taxon>
        <taxon>Collembola</taxon>
        <taxon>Entomobryomorpha</taxon>
        <taxon>Entomobryoidea</taxon>
        <taxon>Orchesellidae</taxon>
        <taxon>Orchesellinae</taxon>
        <taxon>Orchesella</taxon>
    </lineage>
</organism>
<dbReference type="InterPro" id="IPR011598">
    <property type="entry name" value="bHLH_dom"/>
</dbReference>
<feature type="compositionally biased region" description="Basic residues" evidence="5">
    <location>
        <begin position="290"/>
        <end position="300"/>
    </location>
</feature>
<evidence type="ECO:0000256" key="4">
    <source>
        <dbReference type="ARBA" id="ARBA00023242"/>
    </source>
</evidence>
<evidence type="ECO:0000256" key="5">
    <source>
        <dbReference type="SAM" id="MobiDB-lite"/>
    </source>
</evidence>
<dbReference type="GO" id="GO:0046983">
    <property type="term" value="F:protein dimerization activity"/>
    <property type="evidence" value="ECO:0007669"/>
    <property type="project" value="InterPro"/>
</dbReference>
<proteinExistence type="predicted"/>
<dbReference type="AlphaFoldDB" id="A0A1D2MCW8"/>
<keyword evidence="3" id="KW-0804">Transcription</keyword>
<dbReference type="GO" id="GO:0061564">
    <property type="term" value="P:axon development"/>
    <property type="evidence" value="ECO:0007669"/>
    <property type="project" value="TreeGrafter"/>
</dbReference>
<dbReference type="GO" id="GO:0005634">
    <property type="term" value="C:nucleus"/>
    <property type="evidence" value="ECO:0007669"/>
    <property type="project" value="UniProtKB-SubCell"/>
</dbReference>
<comment type="subcellular location">
    <subcellularLocation>
        <location evidence="1">Nucleus</location>
    </subcellularLocation>
</comment>
<feature type="compositionally biased region" description="Gly residues" evidence="5">
    <location>
        <begin position="392"/>
        <end position="401"/>
    </location>
</feature>
<dbReference type="PANTHER" id="PTHR19290">
    <property type="entry name" value="BASIC HELIX-LOOP-HELIX PROTEIN NEUROGENIN-RELATED"/>
    <property type="match status" value="1"/>
</dbReference>
<feature type="compositionally biased region" description="Low complexity" evidence="5">
    <location>
        <begin position="410"/>
        <end position="424"/>
    </location>
</feature>
<feature type="region of interest" description="Disordered" evidence="5">
    <location>
        <begin position="186"/>
        <end position="300"/>
    </location>
</feature>
<evidence type="ECO:0000256" key="3">
    <source>
        <dbReference type="ARBA" id="ARBA00023163"/>
    </source>
</evidence>
<evidence type="ECO:0000256" key="2">
    <source>
        <dbReference type="ARBA" id="ARBA00023015"/>
    </source>
</evidence>
<evidence type="ECO:0000259" key="6">
    <source>
        <dbReference type="PROSITE" id="PS50888"/>
    </source>
</evidence>
<dbReference type="SMART" id="SM00353">
    <property type="entry name" value="HLH"/>
    <property type="match status" value="1"/>
</dbReference>
<feature type="compositionally biased region" description="Basic and acidic residues" evidence="5">
    <location>
        <begin position="216"/>
        <end position="230"/>
    </location>
</feature>
<dbReference type="InterPro" id="IPR036638">
    <property type="entry name" value="HLH_DNA-bd_sf"/>
</dbReference>
<dbReference type="GO" id="GO:0007423">
    <property type="term" value="P:sensory organ development"/>
    <property type="evidence" value="ECO:0007669"/>
    <property type="project" value="TreeGrafter"/>
</dbReference>
<feature type="region of interest" description="Disordered" evidence="5">
    <location>
        <begin position="391"/>
        <end position="455"/>
    </location>
</feature>
<dbReference type="InterPro" id="IPR050359">
    <property type="entry name" value="bHLH_transcription_factors"/>
</dbReference>
<evidence type="ECO:0000313" key="7">
    <source>
        <dbReference type="EMBL" id="ODM90751.1"/>
    </source>
</evidence>
<dbReference type="SUPFAM" id="SSF47459">
    <property type="entry name" value="HLH, helix-loop-helix DNA-binding domain"/>
    <property type="match status" value="1"/>
</dbReference>
<sequence>METFSLAPYSQSSLMTISDLINQQQLPSTHPNIQEVTKPGIQSPEDFLEHQRHFREFSASTFRQGSGAGGGGGGVVSVPPASVIPPSSGGGSGHNSKAQQVQQQQQTQQQTSSPVSAAAMYANLSSIMAHHPHPASLTLIGGNGPPQPGRFHPYITGNMSSAALNAKLAMSAHQQLNQQLNAASLAESGRNYPHSSRGSHPKAEMHSDSGTLSDCEDSKGELDVGRERDSSMSGSDSESYVSRHDRFIGGGSGGKNGADENNRPAELGGGSGEKGGKSQDAPEGRGGGKGSKKNRQGKHVRLSINARERRRMHDLNDALDDLRSVIPYAHSPSVRKLSKIATLLLAKNYILMQANALEELRRIISYMNQTAGIPVPSSAILAAFEAQNPSSLGGGGNGSGPGQPFPRLPPSSGAGPLPLSPLVSPGGGGNGDKVRSPLGITYSSQPSQNSINFSK</sequence>
<keyword evidence="8" id="KW-1185">Reference proteome</keyword>
<dbReference type="Pfam" id="PF00010">
    <property type="entry name" value="HLH"/>
    <property type="match status" value="1"/>
</dbReference>
<dbReference type="CDD" id="cd18954">
    <property type="entry name" value="bHLH_TS_bHLHe22_bHLHb5"/>
    <property type="match status" value="1"/>
</dbReference>
<feature type="compositionally biased region" description="Low complexity" evidence="5">
    <location>
        <begin position="99"/>
        <end position="111"/>
    </location>
</feature>
<keyword evidence="2" id="KW-0805">Transcription regulation</keyword>
<keyword evidence="4" id="KW-0539">Nucleus</keyword>
<dbReference type="GO" id="GO:0000981">
    <property type="term" value="F:DNA-binding transcription factor activity, RNA polymerase II-specific"/>
    <property type="evidence" value="ECO:0007669"/>
    <property type="project" value="TreeGrafter"/>
</dbReference>
<evidence type="ECO:0000313" key="8">
    <source>
        <dbReference type="Proteomes" id="UP000094527"/>
    </source>
</evidence>
<feature type="compositionally biased region" description="Low complexity" evidence="5">
    <location>
        <begin position="76"/>
        <end position="87"/>
    </location>
</feature>
<dbReference type="Proteomes" id="UP000094527">
    <property type="component" value="Unassembled WGS sequence"/>
</dbReference>
<dbReference type="GO" id="GO:0045944">
    <property type="term" value="P:positive regulation of transcription by RNA polymerase II"/>
    <property type="evidence" value="ECO:0007669"/>
    <property type="project" value="TreeGrafter"/>
</dbReference>
<feature type="compositionally biased region" description="Gly residues" evidence="5">
    <location>
        <begin position="66"/>
        <end position="75"/>
    </location>
</feature>
<dbReference type="EMBL" id="LJIJ01001806">
    <property type="protein sequence ID" value="ODM90751.1"/>
    <property type="molecule type" value="Genomic_DNA"/>
</dbReference>
<protein>
    <submittedName>
        <fullName evidence="7">Class E basic helix-loop-helix protein 22</fullName>
    </submittedName>
</protein>
<feature type="region of interest" description="Disordered" evidence="5">
    <location>
        <begin position="62"/>
        <end position="116"/>
    </location>
</feature>
<dbReference type="STRING" id="48709.A0A1D2MCW8"/>
<dbReference type="PROSITE" id="PS50888">
    <property type="entry name" value="BHLH"/>
    <property type="match status" value="1"/>
</dbReference>
<comment type="caution">
    <text evidence="7">The sequence shown here is derived from an EMBL/GenBank/DDBJ whole genome shotgun (WGS) entry which is preliminary data.</text>
</comment>
<dbReference type="GO" id="GO:0070888">
    <property type="term" value="F:E-box binding"/>
    <property type="evidence" value="ECO:0007669"/>
    <property type="project" value="TreeGrafter"/>
</dbReference>